<feature type="compositionally biased region" description="Low complexity" evidence="2">
    <location>
        <begin position="380"/>
        <end position="389"/>
    </location>
</feature>
<keyword evidence="5" id="KW-1185">Reference proteome</keyword>
<keyword evidence="1" id="KW-0479">Metal-binding</keyword>
<dbReference type="SUPFAM" id="SSF57850">
    <property type="entry name" value="RING/U-box"/>
    <property type="match status" value="1"/>
</dbReference>
<sequence length="527" mass="59173">MDHSGESLLLPTQSLVEPNQPSRHREVSEITREDDPDRIKFLLARVRESLSINVEGRGEGADVLRHRYAALHAETSAEEEPRSANVAAHEQHKQKQHVAQRHAHPSMSMTEMFPSRSTVNAAEEKRRQWAREWEERRGTASPSGHNNNNNSNSNSNHENNSKNNYSSRNRRRQQEHMEGWEGGLGDVLSPPPRQTNIDRDVIPTRASPVVQAVPGYARPLTEADVRGRQDQISGGGGNSNSNSDFASQPLEAVLRRPAPPQQAPAEREPVQQVRRRNPQPSNEEWGGGLGDVLVDVAAGSPVHVVRQQQQRFSSPPPTTTTTTTTTTWMTMTATSTPGRTRAQVSAERAAEYESTWGNFEDTFVRRRPPSGNSERRRQARIQQQHQQRIINRERQQNQQNRQEQQPSPTAVLRPYVSVYPGTSSSPSFTSDYLSDSALSSLPYTQLQSLPPHLPPPAKCPTSPPPLQTVKYDPEKHTSSSECAICLEPFSEGEALKVIECGHLWHKRCIGEWMKVDRRCPCCRFEVV</sequence>
<feature type="region of interest" description="Disordered" evidence="2">
    <location>
        <begin position="360"/>
        <end position="418"/>
    </location>
</feature>
<gene>
    <name evidence="4" type="ORF">TrVE_jg10080</name>
</gene>
<keyword evidence="1" id="KW-0862">Zinc</keyword>
<dbReference type="EMBL" id="BRXX01000343">
    <property type="protein sequence ID" value="GMI06170.1"/>
    <property type="molecule type" value="Genomic_DNA"/>
</dbReference>
<dbReference type="InterPro" id="IPR013083">
    <property type="entry name" value="Znf_RING/FYVE/PHD"/>
</dbReference>
<name>A0A9W7CAH9_9STRA</name>
<feature type="compositionally biased region" description="Basic and acidic residues" evidence="2">
    <location>
        <begin position="122"/>
        <end position="138"/>
    </location>
</feature>
<evidence type="ECO:0000256" key="2">
    <source>
        <dbReference type="SAM" id="MobiDB-lite"/>
    </source>
</evidence>
<evidence type="ECO:0000313" key="5">
    <source>
        <dbReference type="Proteomes" id="UP001165160"/>
    </source>
</evidence>
<comment type="caution">
    <text evidence="4">The sequence shown here is derived from an EMBL/GenBank/DDBJ whole genome shotgun (WGS) entry which is preliminary data.</text>
</comment>
<feature type="compositionally biased region" description="Polar residues" evidence="2">
    <location>
        <begin position="10"/>
        <end position="21"/>
    </location>
</feature>
<feature type="region of interest" description="Disordered" evidence="2">
    <location>
        <begin position="74"/>
        <end position="289"/>
    </location>
</feature>
<dbReference type="PANTHER" id="PTHR45676:SF41">
    <property type="entry name" value="RING-H2 FINGER PROTEIN ATL66"/>
    <property type="match status" value="1"/>
</dbReference>
<feature type="region of interest" description="Disordered" evidence="2">
    <location>
        <begin position="306"/>
        <end position="325"/>
    </location>
</feature>
<feature type="compositionally biased region" description="Low complexity" evidence="2">
    <location>
        <begin position="141"/>
        <end position="167"/>
    </location>
</feature>
<feature type="compositionally biased region" description="Basic residues" evidence="2">
    <location>
        <begin position="92"/>
        <end position="104"/>
    </location>
</feature>
<reference evidence="5" key="1">
    <citation type="journal article" date="2023" name="Commun. Biol.">
        <title>Genome analysis of Parmales, the sister group of diatoms, reveals the evolutionary specialization of diatoms from phago-mixotrophs to photoautotrophs.</title>
        <authorList>
            <person name="Ban H."/>
            <person name="Sato S."/>
            <person name="Yoshikawa S."/>
            <person name="Yamada K."/>
            <person name="Nakamura Y."/>
            <person name="Ichinomiya M."/>
            <person name="Sato N."/>
            <person name="Blanc-Mathieu R."/>
            <person name="Endo H."/>
            <person name="Kuwata A."/>
            <person name="Ogata H."/>
        </authorList>
    </citation>
    <scope>NUCLEOTIDE SEQUENCE [LARGE SCALE GENOMIC DNA]</scope>
    <source>
        <strain evidence="5">NIES 3699</strain>
    </source>
</reference>
<accession>A0A9W7CAH9</accession>
<dbReference type="GO" id="GO:0008270">
    <property type="term" value="F:zinc ion binding"/>
    <property type="evidence" value="ECO:0007669"/>
    <property type="project" value="UniProtKB-KW"/>
</dbReference>
<keyword evidence="1" id="KW-0863">Zinc-finger</keyword>
<evidence type="ECO:0000256" key="1">
    <source>
        <dbReference type="PROSITE-ProRule" id="PRU00175"/>
    </source>
</evidence>
<feature type="compositionally biased region" description="Low complexity" evidence="2">
    <location>
        <begin position="396"/>
        <end position="405"/>
    </location>
</feature>
<proteinExistence type="predicted"/>
<feature type="region of interest" description="Disordered" evidence="2">
    <location>
        <begin position="1"/>
        <end position="31"/>
    </location>
</feature>
<evidence type="ECO:0000313" key="4">
    <source>
        <dbReference type="EMBL" id="GMI06170.1"/>
    </source>
</evidence>
<dbReference type="PROSITE" id="PS50089">
    <property type="entry name" value="ZF_RING_2"/>
    <property type="match status" value="1"/>
</dbReference>
<protein>
    <recommendedName>
        <fullName evidence="3">RING-type domain-containing protein</fullName>
    </recommendedName>
</protein>
<dbReference type="Proteomes" id="UP001165160">
    <property type="component" value="Unassembled WGS sequence"/>
</dbReference>
<dbReference type="CDD" id="cd16454">
    <property type="entry name" value="RING-H2_PA-TM-RING"/>
    <property type="match status" value="1"/>
</dbReference>
<dbReference type="PANTHER" id="PTHR45676">
    <property type="entry name" value="RING-H2 FINGER PROTEIN ATL51-RELATED"/>
    <property type="match status" value="1"/>
</dbReference>
<evidence type="ECO:0000259" key="3">
    <source>
        <dbReference type="PROSITE" id="PS50089"/>
    </source>
</evidence>
<dbReference type="InterPro" id="IPR001841">
    <property type="entry name" value="Znf_RING"/>
</dbReference>
<dbReference type="AlphaFoldDB" id="A0A9W7CAH9"/>
<dbReference type="Gene3D" id="3.30.40.10">
    <property type="entry name" value="Zinc/RING finger domain, C3HC4 (zinc finger)"/>
    <property type="match status" value="1"/>
</dbReference>
<feature type="domain" description="RING-type" evidence="3">
    <location>
        <begin position="482"/>
        <end position="523"/>
    </location>
</feature>
<organism evidence="4 5">
    <name type="scientific">Triparma verrucosa</name>
    <dbReference type="NCBI Taxonomy" id="1606542"/>
    <lineage>
        <taxon>Eukaryota</taxon>
        <taxon>Sar</taxon>
        <taxon>Stramenopiles</taxon>
        <taxon>Ochrophyta</taxon>
        <taxon>Bolidophyceae</taxon>
        <taxon>Parmales</taxon>
        <taxon>Triparmaceae</taxon>
        <taxon>Triparma</taxon>
    </lineage>
</organism>
<dbReference type="SMART" id="SM00184">
    <property type="entry name" value="RING"/>
    <property type="match status" value="1"/>
</dbReference>
<dbReference type="Pfam" id="PF13639">
    <property type="entry name" value="zf-RING_2"/>
    <property type="match status" value="1"/>
</dbReference>